<keyword evidence="4" id="KW-1185">Reference proteome</keyword>
<dbReference type="InterPro" id="IPR025164">
    <property type="entry name" value="Toastrack_DUF4097"/>
</dbReference>
<organism evidence="3 4">
    <name type="scientific">Haloechinothrix alba</name>
    <dbReference type="NCBI Taxonomy" id="664784"/>
    <lineage>
        <taxon>Bacteria</taxon>
        <taxon>Bacillati</taxon>
        <taxon>Actinomycetota</taxon>
        <taxon>Actinomycetes</taxon>
        <taxon>Pseudonocardiales</taxon>
        <taxon>Pseudonocardiaceae</taxon>
        <taxon>Haloechinothrix</taxon>
    </lineage>
</organism>
<evidence type="ECO:0000256" key="1">
    <source>
        <dbReference type="SAM" id="MobiDB-lite"/>
    </source>
</evidence>
<gene>
    <name evidence="3" type="ORF">SAMN06265360_11427</name>
</gene>
<dbReference type="Pfam" id="PF13349">
    <property type="entry name" value="DUF4097"/>
    <property type="match status" value="1"/>
</dbReference>
<dbReference type="OrthoDB" id="4331847at2"/>
<protein>
    <submittedName>
        <fullName evidence="3">Putative adhesin</fullName>
    </submittedName>
</protein>
<sequence>MSLMYPQRPARYVWFGSGRRRGYGMARAGMALAGVALIGVGVLLASARLSPSSELYAAEPDERVDSVELATRSGDVRVRVGSGDSVRVEQRVSYWWGAPGPGYEVRDGTLLLEDCGRFCGADYDVVVPDGVTVTGAVRSGDVELTGVAGIELRARSGAVTGRDVTGPVRVTSRSGDIDLDLAEPADVAAEARSGDVTLSVPDARYRVDGSSRSGERRIEIPTEPDAEHDLTLDTRSGTVTVRPATAP</sequence>
<proteinExistence type="predicted"/>
<accession>A0A238Y8H6</accession>
<feature type="compositionally biased region" description="Basic and acidic residues" evidence="1">
    <location>
        <begin position="207"/>
        <end position="232"/>
    </location>
</feature>
<evidence type="ECO:0000313" key="4">
    <source>
        <dbReference type="Proteomes" id="UP000198348"/>
    </source>
</evidence>
<dbReference type="AlphaFoldDB" id="A0A238Y8H6"/>
<feature type="domain" description="DUF4097" evidence="2">
    <location>
        <begin position="138"/>
        <end position="241"/>
    </location>
</feature>
<dbReference type="EMBL" id="FZNW01000014">
    <property type="protein sequence ID" value="SNR67071.1"/>
    <property type="molecule type" value="Genomic_DNA"/>
</dbReference>
<evidence type="ECO:0000313" key="3">
    <source>
        <dbReference type="EMBL" id="SNR67071.1"/>
    </source>
</evidence>
<dbReference type="Proteomes" id="UP000198348">
    <property type="component" value="Unassembled WGS sequence"/>
</dbReference>
<feature type="region of interest" description="Disordered" evidence="1">
    <location>
        <begin position="207"/>
        <end position="247"/>
    </location>
</feature>
<reference evidence="3 4" key="1">
    <citation type="submission" date="2017-06" db="EMBL/GenBank/DDBJ databases">
        <authorList>
            <person name="Kim H.J."/>
            <person name="Triplett B.A."/>
        </authorList>
    </citation>
    <scope>NUCLEOTIDE SEQUENCE [LARGE SCALE GENOMIC DNA]</scope>
    <source>
        <strain evidence="3 4">DSM 45207</strain>
    </source>
</reference>
<evidence type="ECO:0000259" key="2">
    <source>
        <dbReference type="Pfam" id="PF13349"/>
    </source>
</evidence>
<name>A0A238Y8H6_9PSEU</name>